<organism evidence="1">
    <name type="scientific">uncultured Caudovirales phage</name>
    <dbReference type="NCBI Taxonomy" id="2100421"/>
    <lineage>
        <taxon>Viruses</taxon>
        <taxon>Duplodnaviria</taxon>
        <taxon>Heunggongvirae</taxon>
        <taxon>Uroviricota</taxon>
        <taxon>Caudoviricetes</taxon>
        <taxon>Peduoviridae</taxon>
        <taxon>Maltschvirus</taxon>
        <taxon>Maltschvirus maltsch</taxon>
    </lineage>
</organism>
<evidence type="ECO:0000313" key="1">
    <source>
        <dbReference type="EMBL" id="CAB4219231.1"/>
    </source>
</evidence>
<dbReference type="Gene3D" id="3.40.50.1000">
    <property type="entry name" value="HAD superfamily/HAD-like"/>
    <property type="match status" value="1"/>
</dbReference>
<name>A0A6J5SX86_9CAUD</name>
<dbReference type="InterPro" id="IPR036412">
    <property type="entry name" value="HAD-like_sf"/>
</dbReference>
<gene>
    <name evidence="1" type="ORF">UFOVP1604_314</name>
</gene>
<reference evidence="1" key="1">
    <citation type="submission" date="2020-05" db="EMBL/GenBank/DDBJ databases">
        <authorList>
            <person name="Chiriac C."/>
            <person name="Salcher M."/>
            <person name="Ghai R."/>
            <person name="Kavagutti S V."/>
        </authorList>
    </citation>
    <scope>NUCLEOTIDE SEQUENCE</scope>
</reference>
<dbReference type="SUPFAM" id="SSF56784">
    <property type="entry name" value="HAD-like"/>
    <property type="match status" value="1"/>
</dbReference>
<protein>
    <submittedName>
        <fullName evidence="1">Uncharacterized protein</fullName>
    </submittedName>
</protein>
<dbReference type="InterPro" id="IPR023214">
    <property type="entry name" value="HAD_sf"/>
</dbReference>
<proteinExistence type="predicted"/>
<dbReference type="EMBL" id="LR797474">
    <property type="protein sequence ID" value="CAB4219231.1"/>
    <property type="molecule type" value="Genomic_DNA"/>
</dbReference>
<accession>A0A6J5SX86</accession>
<sequence>MLKKFKQFVFEKRGGKYTIFCDLDGVLVDFNRGFMEISENPEKLSPHAYEELHGKNSIWPILDKLGEDFWADLPWTQDGRELWDYLKQYDPIILSAPSRSPECLAGKTKWIKLHLHIDEEPVTKPEDFTSKTRIILDQDKWKYARNEFDILIDDFDTKLNKWTEAGGTGILHNDSTDSIRVLEGIMEIED</sequence>